<dbReference type="Proteomes" id="UP001337655">
    <property type="component" value="Unassembled WGS sequence"/>
</dbReference>
<proteinExistence type="predicted"/>
<dbReference type="EMBL" id="JAVRRT010000017">
    <property type="protein sequence ID" value="KAK5165282.1"/>
    <property type="molecule type" value="Genomic_DNA"/>
</dbReference>
<dbReference type="GeneID" id="89930712"/>
<name>A0AAV9NYX0_9PEZI</name>
<gene>
    <name evidence="1" type="ORF">LTR77_009380</name>
</gene>
<evidence type="ECO:0000313" key="1">
    <source>
        <dbReference type="EMBL" id="KAK5165282.1"/>
    </source>
</evidence>
<comment type="caution">
    <text evidence="1">The sequence shown here is derived from an EMBL/GenBank/DDBJ whole genome shotgun (WGS) entry which is preliminary data.</text>
</comment>
<reference evidence="1 2" key="1">
    <citation type="submission" date="2023-08" db="EMBL/GenBank/DDBJ databases">
        <title>Black Yeasts Isolated from many extreme environments.</title>
        <authorList>
            <person name="Coleine C."/>
            <person name="Stajich J.E."/>
            <person name="Selbmann L."/>
        </authorList>
    </citation>
    <scope>NUCLEOTIDE SEQUENCE [LARGE SCALE GENOMIC DNA]</scope>
    <source>
        <strain evidence="1 2">CCFEE 5935</strain>
    </source>
</reference>
<dbReference type="AlphaFoldDB" id="A0AAV9NYX0"/>
<dbReference type="Gene3D" id="3.50.4.10">
    <property type="entry name" value="Hepatocyte Growth Factor"/>
    <property type="match status" value="1"/>
</dbReference>
<keyword evidence="2" id="KW-1185">Reference proteome</keyword>
<sequence>MHKPLEDDLLGLWRWQWEQRRADRPLLYRDLATSYFNLTNLTIRTDWNTAQHDAPVAEYPSDHYTHDPHESIEACSSACTAAEKCFTWTYHLRQCHLGTRLRAGLHAEPSLKKVGGKTKLTEDDGTWTDEDLRFVAGWNHEKIKKWVDERPCEEVEWVRPSITRMF</sequence>
<evidence type="ECO:0000313" key="2">
    <source>
        <dbReference type="Proteomes" id="UP001337655"/>
    </source>
</evidence>
<organism evidence="1 2">
    <name type="scientific">Saxophila tyrrhenica</name>
    <dbReference type="NCBI Taxonomy" id="1690608"/>
    <lineage>
        <taxon>Eukaryota</taxon>
        <taxon>Fungi</taxon>
        <taxon>Dikarya</taxon>
        <taxon>Ascomycota</taxon>
        <taxon>Pezizomycotina</taxon>
        <taxon>Dothideomycetes</taxon>
        <taxon>Dothideomycetidae</taxon>
        <taxon>Mycosphaerellales</taxon>
        <taxon>Extremaceae</taxon>
        <taxon>Saxophila</taxon>
    </lineage>
</organism>
<protein>
    <recommendedName>
        <fullName evidence="3">Apple domain-containing protein</fullName>
    </recommendedName>
</protein>
<evidence type="ECO:0008006" key="3">
    <source>
        <dbReference type="Google" id="ProtNLM"/>
    </source>
</evidence>
<accession>A0AAV9NYX0</accession>
<dbReference type="RefSeq" id="XP_064655425.1">
    <property type="nucleotide sequence ID" value="XM_064806608.1"/>
</dbReference>